<evidence type="ECO:0000256" key="8">
    <source>
        <dbReference type="PROSITE-ProRule" id="PRU00169"/>
    </source>
</evidence>
<comment type="subcellular location">
    <subcellularLocation>
        <location evidence="1 9">Nucleus</location>
    </subcellularLocation>
</comment>
<evidence type="ECO:0000256" key="3">
    <source>
        <dbReference type="ARBA" id="ARBA00023012"/>
    </source>
</evidence>
<evidence type="ECO:0000256" key="2">
    <source>
        <dbReference type="ARBA" id="ARBA00010330"/>
    </source>
</evidence>
<evidence type="ECO:0000259" key="11">
    <source>
        <dbReference type="PROSITE" id="PS50110"/>
    </source>
</evidence>
<evidence type="ECO:0000313" key="13">
    <source>
        <dbReference type="EMBL" id="KAJ8446271.1"/>
    </source>
</evidence>
<dbReference type="PANTHER" id="PTHR43874:SF146">
    <property type="entry name" value="TWO-COMPONENT RESPONSE REGULATOR-LIKE APRR9"/>
    <property type="match status" value="1"/>
</dbReference>
<dbReference type="OrthoDB" id="60033at2759"/>
<dbReference type="AlphaFoldDB" id="A0A9Q1KP31"/>
<feature type="domain" description="CCT" evidence="12">
    <location>
        <begin position="592"/>
        <end position="634"/>
    </location>
</feature>
<proteinExistence type="inferred from homology"/>
<dbReference type="GO" id="GO:0000160">
    <property type="term" value="P:phosphorelay signal transduction system"/>
    <property type="evidence" value="ECO:0007669"/>
    <property type="project" value="UniProtKB-KW"/>
</dbReference>
<feature type="compositionally biased region" description="Basic and acidic residues" evidence="10">
    <location>
        <begin position="275"/>
        <end position="290"/>
    </location>
</feature>
<dbReference type="InterPro" id="IPR045279">
    <property type="entry name" value="ARR-like"/>
</dbReference>
<dbReference type="Proteomes" id="UP001153076">
    <property type="component" value="Unassembled WGS sequence"/>
</dbReference>
<evidence type="ECO:0000256" key="4">
    <source>
        <dbReference type="ARBA" id="ARBA00023015"/>
    </source>
</evidence>
<evidence type="ECO:0000256" key="5">
    <source>
        <dbReference type="ARBA" id="ARBA00023108"/>
    </source>
</evidence>
<feature type="region of interest" description="Disordered" evidence="10">
    <location>
        <begin position="235"/>
        <end position="337"/>
    </location>
</feature>
<evidence type="ECO:0000256" key="6">
    <source>
        <dbReference type="ARBA" id="ARBA00023163"/>
    </source>
</evidence>
<evidence type="ECO:0000256" key="9">
    <source>
        <dbReference type="PROSITE-ProRule" id="PRU00357"/>
    </source>
</evidence>
<dbReference type="InterPro" id="IPR010402">
    <property type="entry name" value="CCT_domain"/>
</dbReference>
<keyword evidence="4" id="KW-0805">Transcription regulation</keyword>
<accession>A0A9Q1KP31</accession>
<organism evidence="13 14">
    <name type="scientific">Carnegiea gigantea</name>
    <dbReference type="NCBI Taxonomy" id="171969"/>
    <lineage>
        <taxon>Eukaryota</taxon>
        <taxon>Viridiplantae</taxon>
        <taxon>Streptophyta</taxon>
        <taxon>Embryophyta</taxon>
        <taxon>Tracheophyta</taxon>
        <taxon>Spermatophyta</taxon>
        <taxon>Magnoliopsida</taxon>
        <taxon>eudicotyledons</taxon>
        <taxon>Gunneridae</taxon>
        <taxon>Pentapetalae</taxon>
        <taxon>Caryophyllales</taxon>
        <taxon>Cactineae</taxon>
        <taxon>Cactaceae</taxon>
        <taxon>Cactoideae</taxon>
        <taxon>Echinocereeae</taxon>
        <taxon>Carnegiea</taxon>
    </lineage>
</organism>
<dbReference type="InterPro" id="IPR001789">
    <property type="entry name" value="Sig_transdc_resp-reg_receiver"/>
</dbReference>
<dbReference type="InterPro" id="IPR011006">
    <property type="entry name" value="CheY-like_superfamily"/>
</dbReference>
<keyword evidence="7 9" id="KW-0539">Nucleus</keyword>
<comment type="similarity">
    <text evidence="2">Belongs to the ARR-like family.</text>
</comment>
<dbReference type="PANTHER" id="PTHR43874">
    <property type="entry name" value="TWO-COMPONENT RESPONSE REGULATOR"/>
    <property type="match status" value="1"/>
</dbReference>
<dbReference type="CDD" id="cd17582">
    <property type="entry name" value="psREC_PRR"/>
    <property type="match status" value="1"/>
</dbReference>
<feature type="region of interest" description="Disordered" evidence="10">
    <location>
        <begin position="612"/>
        <end position="654"/>
    </location>
</feature>
<dbReference type="SUPFAM" id="SSF52172">
    <property type="entry name" value="CheY-like"/>
    <property type="match status" value="1"/>
</dbReference>
<evidence type="ECO:0000259" key="12">
    <source>
        <dbReference type="PROSITE" id="PS51017"/>
    </source>
</evidence>
<dbReference type="GO" id="GO:0048511">
    <property type="term" value="P:rhythmic process"/>
    <property type="evidence" value="ECO:0007669"/>
    <property type="project" value="UniProtKB-KW"/>
</dbReference>
<evidence type="ECO:0000256" key="10">
    <source>
        <dbReference type="SAM" id="MobiDB-lite"/>
    </source>
</evidence>
<dbReference type="Pfam" id="PF06203">
    <property type="entry name" value="CCT"/>
    <property type="match status" value="1"/>
</dbReference>
<keyword evidence="3" id="KW-0902">Two-component regulatory system</keyword>
<dbReference type="Gene3D" id="3.40.50.2300">
    <property type="match status" value="1"/>
</dbReference>
<keyword evidence="14" id="KW-1185">Reference proteome</keyword>
<feature type="domain" description="Response regulatory" evidence="11">
    <location>
        <begin position="52"/>
        <end position="170"/>
    </location>
</feature>
<feature type="compositionally biased region" description="Polar residues" evidence="10">
    <location>
        <begin position="298"/>
        <end position="322"/>
    </location>
</feature>
<comment type="caution">
    <text evidence="8">Lacks conserved residue(s) required for the propagation of feature annotation.</text>
</comment>
<keyword evidence="5" id="KW-0090">Biological rhythms</keyword>
<sequence length="654" mass="72381">MGEALQSFEEAADVVVVEETQERANEERIVSKEGGSSSMVRWERFLPRMGLRVLLVEADDSTRQIIGALLRKCSYKVASVPDGLKAWEVLKARPHNIDLILTEVELPLISGYALLTLIMEQEICKNIPVIMMSTHDSVNMVYKCMLKGAVDFLVKPIRINELKNLWQHVWRRQCVCLLSILSPVFKSMFTSYTLNSICFSIVNLAFFDHSVRCFFQLNRGLGPPDESVAQRKLEATAENDATSDHSSSSKACAARQDQSIKKGSDAQSSCGQPHVEAKNADMAAQEEHHSQPKLGKSPVSNSRLQENSSCADSGQNLSTHKSTAVAGSEDNTVCNNNDALDQDERLEQQNNGEGDNVTEVMDTRDIPANSSGEPIDLLVALNGHSRHNSCSNDKTNKFDVPELDLSLRRLFPGVENKAACERQLLNHSNASAFTREVDNEYQSVSQRLFPIPLPVRGIRVDVRAPPAGHGPVIAPVVCTPSPSPSPNSANQLMNSFHQFSVEVINGRHHFHNLPLDQIPRISSNQPMTNKDQRLEALENRPHFSPAADQHATSTVCNSTATHQDAVGLGGSDNGNDQIQATCDLNLQRSIQREAALTKFRLKRKERCYEKKVRYESRKKLAEQRPRVKGQFVRQVPPDPPPSKSDNSGGTSAAK</sequence>
<dbReference type="SMART" id="SM00448">
    <property type="entry name" value="REC"/>
    <property type="match status" value="1"/>
</dbReference>
<keyword evidence="6" id="KW-0804">Transcription</keyword>
<protein>
    <submittedName>
        <fullName evidence="13">Uncharacterized protein</fullName>
    </submittedName>
</protein>
<evidence type="ECO:0000256" key="7">
    <source>
        <dbReference type="ARBA" id="ARBA00023242"/>
    </source>
</evidence>
<dbReference type="PROSITE" id="PS51017">
    <property type="entry name" value="CCT"/>
    <property type="match status" value="1"/>
</dbReference>
<evidence type="ECO:0000313" key="14">
    <source>
        <dbReference type="Proteomes" id="UP001153076"/>
    </source>
</evidence>
<dbReference type="GO" id="GO:0009736">
    <property type="term" value="P:cytokinin-activated signaling pathway"/>
    <property type="evidence" value="ECO:0007669"/>
    <property type="project" value="InterPro"/>
</dbReference>
<gene>
    <name evidence="13" type="ORF">Cgig2_016042</name>
</gene>
<dbReference type="GO" id="GO:0005634">
    <property type="term" value="C:nucleus"/>
    <property type="evidence" value="ECO:0007669"/>
    <property type="project" value="UniProtKB-SubCell"/>
</dbReference>
<feature type="compositionally biased region" description="Polar residues" evidence="10">
    <location>
        <begin position="643"/>
        <end position="654"/>
    </location>
</feature>
<feature type="compositionally biased region" description="Basic and acidic residues" evidence="10">
    <location>
        <begin position="612"/>
        <end position="625"/>
    </location>
</feature>
<evidence type="ECO:0000256" key="1">
    <source>
        <dbReference type="ARBA" id="ARBA00004123"/>
    </source>
</evidence>
<dbReference type="Pfam" id="PF00072">
    <property type="entry name" value="Response_reg"/>
    <property type="match status" value="1"/>
</dbReference>
<reference evidence="13" key="1">
    <citation type="submission" date="2022-04" db="EMBL/GenBank/DDBJ databases">
        <title>Carnegiea gigantea Genome sequencing and assembly v2.</title>
        <authorList>
            <person name="Copetti D."/>
            <person name="Sanderson M.J."/>
            <person name="Burquez A."/>
            <person name="Wojciechowski M.F."/>
        </authorList>
    </citation>
    <scope>NUCLEOTIDE SEQUENCE</scope>
    <source>
        <strain evidence="13">SGP5-SGP5p</strain>
        <tissue evidence="13">Aerial part</tissue>
    </source>
</reference>
<dbReference type="EMBL" id="JAKOGI010000058">
    <property type="protein sequence ID" value="KAJ8446271.1"/>
    <property type="molecule type" value="Genomic_DNA"/>
</dbReference>
<comment type="caution">
    <text evidence="13">The sequence shown here is derived from an EMBL/GenBank/DDBJ whole genome shotgun (WGS) entry which is preliminary data.</text>
</comment>
<name>A0A9Q1KP31_9CARY</name>
<dbReference type="PROSITE" id="PS50110">
    <property type="entry name" value="RESPONSE_REGULATORY"/>
    <property type="match status" value="1"/>
</dbReference>